<evidence type="ECO:0000313" key="3">
    <source>
        <dbReference type="Proteomes" id="UP000220102"/>
    </source>
</evidence>
<keyword evidence="2" id="KW-0808">Transferase</keyword>
<keyword evidence="3" id="KW-1185">Reference proteome</keyword>
<dbReference type="PROSITE" id="PS01125">
    <property type="entry name" value="ROK"/>
    <property type="match status" value="1"/>
</dbReference>
<dbReference type="PANTHER" id="PTHR18964">
    <property type="entry name" value="ROK (REPRESSOR, ORF, KINASE) FAMILY"/>
    <property type="match status" value="1"/>
</dbReference>
<protein>
    <submittedName>
        <fullName evidence="2">Sugar kinase</fullName>
    </submittedName>
</protein>
<reference evidence="2 3" key="1">
    <citation type="submission" date="2017-10" db="EMBL/GenBank/DDBJ databases">
        <title>Draft genome of Longibacter Salinarum.</title>
        <authorList>
            <person name="Goh K.M."/>
            <person name="Shamsir M.S."/>
            <person name="Lim S.W."/>
        </authorList>
    </citation>
    <scope>NUCLEOTIDE SEQUENCE [LARGE SCALE GENOMIC DNA]</scope>
    <source>
        <strain evidence="2 3">KCTC 52045</strain>
    </source>
</reference>
<dbReference type="Pfam" id="PF00480">
    <property type="entry name" value="ROK"/>
    <property type="match status" value="1"/>
</dbReference>
<dbReference type="InterPro" id="IPR043129">
    <property type="entry name" value="ATPase_NBD"/>
</dbReference>
<sequence>MSEFAVGIDLGGTNLKAALVHRDDGVVSSVQHPTEAATGPDRVVARIVETVEELIKEAPGSVVGVGIGSPGAINWERTTVSNPPNFPGWEHVNLRDELSEVAGERPVIVENDANVAALGSAYHGAGQPHDSFIMATLGTGVGGAIIYQNRMFRGSTGAAGEIGHMTIDYEGPVANSGVAGAIEAYAGQNFLTRHARYHLINYPDSKVYDLAGEDLGDLSPKVLFDAAEAGDTAARDIFAWVGHKLGCVLGSAVNLLDIRVIVVGGGVSAAGDYILDSAREALRRYVATALREGLRIEREEMGNEVGLLGAAQMIFAGDDAHVGD</sequence>
<organism evidence="2 3">
    <name type="scientific">Longibacter salinarum</name>
    <dbReference type="NCBI Taxonomy" id="1850348"/>
    <lineage>
        <taxon>Bacteria</taxon>
        <taxon>Pseudomonadati</taxon>
        <taxon>Rhodothermota</taxon>
        <taxon>Rhodothermia</taxon>
        <taxon>Rhodothermales</taxon>
        <taxon>Salisaetaceae</taxon>
        <taxon>Longibacter</taxon>
    </lineage>
</organism>
<dbReference type="InterPro" id="IPR049874">
    <property type="entry name" value="ROK_cs"/>
</dbReference>
<accession>A0A2A8CZ57</accession>
<dbReference type="OrthoDB" id="9810372at2"/>
<proteinExistence type="inferred from homology"/>
<evidence type="ECO:0000313" key="2">
    <source>
        <dbReference type="EMBL" id="PEN13893.1"/>
    </source>
</evidence>
<dbReference type="EMBL" id="PDEQ01000003">
    <property type="protein sequence ID" value="PEN13893.1"/>
    <property type="molecule type" value="Genomic_DNA"/>
</dbReference>
<gene>
    <name evidence="2" type="ORF">CRI94_07495</name>
</gene>
<dbReference type="PANTHER" id="PTHR18964:SF149">
    <property type="entry name" value="BIFUNCTIONAL UDP-N-ACETYLGLUCOSAMINE 2-EPIMERASE_N-ACETYLMANNOSAMINE KINASE"/>
    <property type="match status" value="1"/>
</dbReference>
<evidence type="ECO:0000256" key="1">
    <source>
        <dbReference type="ARBA" id="ARBA00006479"/>
    </source>
</evidence>
<dbReference type="Proteomes" id="UP000220102">
    <property type="component" value="Unassembled WGS sequence"/>
</dbReference>
<dbReference type="GO" id="GO:0016301">
    <property type="term" value="F:kinase activity"/>
    <property type="evidence" value="ECO:0007669"/>
    <property type="project" value="UniProtKB-KW"/>
</dbReference>
<dbReference type="RefSeq" id="WP_098075056.1">
    <property type="nucleotide sequence ID" value="NZ_PDEQ01000003.1"/>
</dbReference>
<comment type="caution">
    <text evidence="2">The sequence shown here is derived from an EMBL/GenBank/DDBJ whole genome shotgun (WGS) entry which is preliminary data.</text>
</comment>
<dbReference type="AlphaFoldDB" id="A0A2A8CZ57"/>
<name>A0A2A8CZ57_9BACT</name>
<keyword evidence="2" id="KW-0418">Kinase</keyword>
<comment type="similarity">
    <text evidence="1">Belongs to the ROK (NagC/XylR) family.</text>
</comment>
<dbReference type="SUPFAM" id="SSF53067">
    <property type="entry name" value="Actin-like ATPase domain"/>
    <property type="match status" value="1"/>
</dbReference>
<dbReference type="Gene3D" id="3.30.420.40">
    <property type="match status" value="2"/>
</dbReference>
<dbReference type="InterPro" id="IPR000600">
    <property type="entry name" value="ROK"/>
</dbReference>